<evidence type="ECO:0000256" key="5">
    <source>
        <dbReference type="ARBA" id="ARBA00023002"/>
    </source>
</evidence>
<dbReference type="PANTHER" id="PTHR43673">
    <property type="entry name" value="NAD(P)H NITROREDUCTASE YDGI-RELATED"/>
    <property type="match status" value="1"/>
</dbReference>
<protein>
    <submittedName>
        <fullName evidence="7">Nitroreductase family protein</fullName>
    </submittedName>
</protein>
<accession>A0ABT7V7H7</accession>
<reference evidence="8" key="1">
    <citation type="submission" date="2023-06" db="EMBL/GenBank/DDBJ databases">
        <title>Identification and characterization of horizontal gene transfer across gut microbiota members of farm animals based on homology search.</title>
        <authorList>
            <person name="Zeman M."/>
            <person name="Kubasova T."/>
            <person name="Jahodarova E."/>
            <person name="Nykrynova M."/>
            <person name="Rychlik I."/>
        </authorList>
    </citation>
    <scope>NUCLEOTIDE SEQUENCE [LARGE SCALE GENOMIC DNA]</scope>
    <source>
        <strain evidence="8">154_Feed</strain>
    </source>
</reference>
<comment type="cofactor">
    <cofactor evidence="1">
        <name>FMN</name>
        <dbReference type="ChEBI" id="CHEBI:58210"/>
    </cofactor>
</comment>
<dbReference type="CDD" id="cd20609">
    <property type="entry name" value="nitroreductase"/>
    <property type="match status" value="1"/>
</dbReference>
<dbReference type="RefSeq" id="WP_289544422.1">
    <property type="nucleotide sequence ID" value="NZ_JAUDDZ010000002.1"/>
</dbReference>
<proteinExistence type="inferred from homology"/>
<evidence type="ECO:0000259" key="6">
    <source>
        <dbReference type="Pfam" id="PF00881"/>
    </source>
</evidence>
<comment type="similarity">
    <text evidence="2">Belongs to the nitroreductase family.</text>
</comment>
<dbReference type="InterPro" id="IPR029479">
    <property type="entry name" value="Nitroreductase"/>
</dbReference>
<reference evidence="7 8" key="2">
    <citation type="submission" date="2023-06" db="EMBL/GenBank/DDBJ databases">
        <authorList>
            <person name="Zeman M."/>
            <person name="Kubasova T."/>
            <person name="Jahodarova E."/>
            <person name="Nykrynova M."/>
            <person name="Rychlik I."/>
        </authorList>
    </citation>
    <scope>NUCLEOTIDE SEQUENCE [LARGE SCALE GENOMIC DNA]</scope>
    <source>
        <strain evidence="7 8">154_Feed</strain>
    </source>
</reference>
<gene>
    <name evidence="7" type="ORF">QUW28_02835</name>
</gene>
<evidence type="ECO:0000313" key="8">
    <source>
        <dbReference type="Proteomes" id="UP001529421"/>
    </source>
</evidence>
<dbReference type="SUPFAM" id="SSF55469">
    <property type="entry name" value="FMN-dependent nitroreductase-like"/>
    <property type="match status" value="1"/>
</dbReference>
<evidence type="ECO:0000256" key="4">
    <source>
        <dbReference type="ARBA" id="ARBA00022643"/>
    </source>
</evidence>
<evidence type="ECO:0000256" key="3">
    <source>
        <dbReference type="ARBA" id="ARBA00022630"/>
    </source>
</evidence>
<dbReference type="EMBL" id="JAUDDZ010000002">
    <property type="protein sequence ID" value="MDM8274441.1"/>
    <property type="molecule type" value="Genomic_DNA"/>
</dbReference>
<comment type="caution">
    <text evidence="7">The sequence shown here is derived from an EMBL/GenBank/DDBJ whole genome shotgun (WGS) entry which is preliminary data.</text>
</comment>
<dbReference type="Pfam" id="PF00881">
    <property type="entry name" value="Nitroreductase"/>
    <property type="match status" value="1"/>
</dbReference>
<name>A0ABT7V7H7_9ACTN</name>
<evidence type="ECO:0000256" key="1">
    <source>
        <dbReference type="ARBA" id="ARBA00001917"/>
    </source>
</evidence>
<dbReference type="PANTHER" id="PTHR43673:SF2">
    <property type="entry name" value="NITROREDUCTASE"/>
    <property type="match status" value="1"/>
</dbReference>
<evidence type="ECO:0000256" key="2">
    <source>
        <dbReference type="ARBA" id="ARBA00007118"/>
    </source>
</evidence>
<keyword evidence="8" id="KW-1185">Reference proteome</keyword>
<dbReference type="Gene3D" id="3.40.109.10">
    <property type="entry name" value="NADH Oxidase"/>
    <property type="match status" value="1"/>
</dbReference>
<keyword evidence="5" id="KW-0560">Oxidoreductase</keyword>
<keyword evidence="3" id="KW-0285">Flavoprotein</keyword>
<dbReference type="InterPro" id="IPR000415">
    <property type="entry name" value="Nitroreductase-like"/>
</dbReference>
<feature type="domain" description="Nitroreductase" evidence="6">
    <location>
        <begin position="8"/>
        <end position="68"/>
    </location>
</feature>
<keyword evidence="4" id="KW-0288">FMN</keyword>
<dbReference type="Proteomes" id="UP001529421">
    <property type="component" value="Unassembled WGS sequence"/>
</dbReference>
<organism evidence="7 8">
    <name type="scientific">Enorma phocaeensis</name>
    <dbReference type="NCBI Taxonomy" id="1871019"/>
    <lineage>
        <taxon>Bacteria</taxon>
        <taxon>Bacillati</taxon>
        <taxon>Actinomycetota</taxon>
        <taxon>Coriobacteriia</taxon>
        <taxon>Coriobacteriales</taxon>
        <taxon>Coriobacteriaceae</taxon>
        <taxon>Enorma</taxon>
    </lineage>
</organism>
<sequence length="175" mass="19250">MSFAELTRARYSCRSYEDRAVEPEKLAAIVEAGRIAPSAHNNHPTRLIVCDTPEARAKAAKAAHNFAKDGSVFGAPVVLLACAKTNDAWVRRQDQMNSSLIDTTIVVDQMMMQAVDLGLQTCWVCMFDPAVAREEFGLADDVLPVSMLTLGYAADSIAEPDKREARCITREEFVL</sequence>
<evidence type="ECO:0000313" key="7">
    <source>
        <dbReference type="EMBL" id="MDM8274441.1"/>
    </source>
</evidence>